<keyword evidence="5" id="KW-0653">Protein transport</keyword>
<dbReference type="InterPro" id="IPR037245">
    <property type="entry name" value="FIP-RBD_C_sf"/>
</dbReference>
<keyword evidence="3" id="KW-0597">Phosphoprotein</keyword>
<evidence type="ECO:0000256" key="1">
    <source>
        <dbReference type="ARBA" id="ARBA00004177"/>
    </source>
</evidence>
<keyword evidence="2" id="KW-0813">Transport</keyword>
<evidence type="ECO:0000256" key="3">
    <source>
        <dbReference type="ARBA" id="ARBA00022553"/>
    </source>
</evidence>
<dbReference type="GO" id="GO:0045055">
    <property type="term" value="P:regulated exocytosis"/>
    <property type="evidence" value="ECO:0007669"/>
    <property type="project" value="TreeGrafter"/>
</dbReference>
<evidence type="ECO:0000259" key="7">
    <source>
        <dbReference type="PROSITE" id="PS51511"/>
    </source>
</evidence>
<dbReference type="AlphaFoldDB" id="A0A9D3LUY1"/>
<organism evidence="8 9">
    <name type="scientific">Anguilla anguilla</name>
    <name type="common">European freshwater eel</name>
    <name type="synonym">Muraena anguilla</name>
    <dbReference type="NCBI Taxonomy" id="7936"/>
    <lineage>
        <taxon>Eukaryota</taxon>
        <taxon>Metazoa</taxon>
        <taxon>Chordata</taxon>
        <taxon>Craniata</taxon>
        <taxon>Vertebrata</taxon>
        <taxon>Euteleostomi</taxon>
        <taxon>Actinopterygii</taxon>
        <taxon>Neopterygii</taxon>
        <taxon>Teleostei</taxon>
        <taxon>Anguilliformes</taxon>
        <taxon>Anguillidae</taxon>
        <taxon>Anguilla</taxon>
    </lineage>
</organism>
<dbReference type="PROSITE" id="PS51511">
    <property type="entry name" value="FIP_RBD"/>
    <property type="match status" value="1"/>
</dbReference>
<protein>
    <recommendedName>
        <fullName evidence="7">FIP-RBD domain-containing protein</fullName>
    </recommendedName>
</protein>
<dbReference type="Pfam" id="PF09457">
    <property type="entry name" value="RBD-FIP"/>
    <property type="match status" value="1"/>
</dbReference>
<dbReference type="GO" id="GO:0005768">
    <property type="term" value="C:endosome"/>
    <property type="evidence" value="ECO:0007669"/>
    <property type="project" value="UniProtKB-SubCell"/>
</dbReference>
<comment type="subcellular location">
    <subcellularLocation>
        <location evidence="1">Endosome</location>
    </subcellularLocation>
</comment>
<feature type="coiled-coil region" evidence="6">
    <location>
        <begin position="57"/>
        <end position="84"/>
    </location>
</feature>
<accession>A0A9D3LUY1</accession>
<gene>
    <name evidence="8" type="ORF">ANANG_G00271690</name>
</gene>
<dbReference type="Gene3D" id="1.20.5.2440">
    <property type="match status" value="1"/>
</dbReference>
<keyword evidence="9" id="KW-1185">Reference proteome</keyword>
<dbReference type="GO" id="GO:0031267">
    <property type="term" value="F:small GTPase binding"/>
    <property type="evidence" value="ECO:0007669"/>
    <property type="project" value="InterPro"/>
</dbReference>
<dbReference type="PANTHER" id="PTHR15746:SF22">
    <property type="entry name" value="RAB11 FAMILY-INTERACTING PROTEIN 1"/>
    <property type="match status" value="1"/>
</dbReference>
<evidence type="ECO:0000313" key="8">
    <source>
        <dbReference type="EMBL" id="KAG5835263.1"/>
    </source>
</evidence>
<name>A0A9D3LUY1_ANGAN</name>
<evidence type="ECO:0000313" key="9">
    <source>
        <dbReference type="Proteomes" id="UP001044222"/>
    </source>
</evidence>
<proteinExistence type="predicted"/>
<evidence type="ECO:0000256" key="4">
    <source>
        <dbReference type="ARBA" id="ARBA00022753"/>
    </source>
</evidence>
<evidence type="ECO:0000256" key="6">
    <source>
        <dbReference type="SAM" id="Coils"/>
    </source>
</evidence>
<dbReference type="FunFam" id="1.20.5.2440:FF:000002">
    <property type="entry name" value="rab11 family-interacting protein 2 isoform X1"/>
    <property type="match status" value="1"/>
</dbReference>
<dbReference type="EMBL" id="JAFIRN010000015">
    <property type="protein sequence ID" value="KAG5835263.1"/>
    <property type="molecule type" value="Genomic_DNA"/>
</dbReference>
<dbReference type="SUPFAM" id="SSF144270">
    <property type="entry name" value="Eferin C-derminal domain-like"/>
    <property type="match status" value="1"/>
</dbReference>
<comment type="caution">
    <text evidence="8">The sequence shown here is derived from an EMBL/GenBank/DDBJ whole genome shotgun (WGS) entry which is preliminary data.</text>
</comment>
<dbReference type="Proteomes" id="UP001044222">
    <property type="component" value="Chromosome 15"/>
</dbReference>
<feature type="domain" description="FIP-RBD" evidence="7">
    <location>
        <begin position="34"/>
        <end position="96"/>
    </location>
</feature>
<dbReference type="PANTHER" id="PTHR15746">
    <property type="entry name" value="RAB11-RELATED"/>
    <property type="match status" value="1"/>
</dbReference>
<sequence>MQASPSEAIELIGQPLSWELPWGDLGATEGMTKVTESAGGVGGPYSQLTHSELASLVMKQQDQLSEKDSKIKELEEYIDNLLVRIIEEQPSILQSMSMTKKAT</sequence>
<keyword evidence="4" id="KW-0967">Endosome</keyword>
<evidence type="ECO:0000256" key="5">
    <source>
        <dbReference type="ARBA" id="ARBA00022927"/>
    </source>
</evidence>
<dbReference type="InterPro" id="IPR037789">
    <property type="entry name" value="FIP_classI"/>
</dbReference>
<keyword evidence="6" id="KW-0175">Coiled coil</keyword>
<evidence type="ECO:0000256" key="2">
    <source>
        <dbReference type="ARBA" id="ARBA00022448"/>
    </source>
</evidence>
<reference evidence="8" key="1">
    <citation type="submission" date="2021-01" db="EMBL/GenBank/DDBJ databases">
        <title>A chromosome-scale assembly of European eel, Anguilla anguilla.</title>
        <authorList>
            <person name="Henkel C."/>
            <person name="Jong-Raadsen S.A."/>
            <person name="Dufour S."/>
            <person name="Weltzien F.-A."/>
            <person name="Palstra A.P."/>
            <person name="Pelster B."/>
            <person name="Spaink H.P."/>
            <person name="Van Den Thillart G.E."/>
            <person name="Jansen H."/>
            <person name="Zahm M."/>
            <person name="Klopp C."/>
            <person name="Cedric C."/>
            <person name="Louis A."/>
            <person name="Berthelot C."/>
            <person name="Parey E."/>
            <person name="Roest Crollius H."/>
            <person name="Montfort J."/>
            <person name="Robinson-Rechavi M."/>
            <person name="Bucao C."/>
            <person name="Bouchez O."/>
            <person name="Gislard M."/>
            <person name="Lluch J."/>
            <person name="Milhes M."/>
            <person name="Lampietro C."/>
            <person name="Lopez Roques C."/>
            <person name="Donnadieu C."/>
            <person name="Braasch I."/>
            <person name="Desvignes T."/>
            <person name="Postlethwait J."/>
            <person name="Bobe J."/>
            <person name="Guiguen Y."/>
            <person name="Dirks R."/>
        </authorList>
    </citation>
    <scope>NUCLEOTIDE SEQUENCE</scope>
    <source>
        <strain evidence="8">Tag_6206</strain>
        <tissue evidence="8">Liver</tissue>
    </source>
</reference>
<dbReference type="InterPro" id="IPR019018">
    <property type="entry name" value="Rab-bd_FIP-RBD"/>
</dbReference>
<dbReference type="GO" id="GO:0015031">
    <property type="term" value="P:protein transport"/>
    <property type="evidence" value="ECO:0007669"/>
    <property type="project" value="UniProtKB-KW"/>
</dbReference>